<keyword evidence="2" id="KW-0472">Membrane</keyword>
<evidence type="ECO:0000256" key="2">
    <source>
        <dbReference type="SAM" id="Phobius"/>
    </source>
</evidence>
<accession>A0A927JEZ5</accession>
<feature type="region of interest" description="Disordered" evidence="1">
    <location>
        <begin position="254"/>
        <end position="298"/>
    </location>
</feature>
<dbReference type="RefSeq" id="WP_192040396.1">
    <property type="nucleotide sequence ID" value="NZ_JACYWE010000020.1"/>
</dbReference>
<gene>
    <name evidence="5" type="ORF">HT102_15690</name>
</gene>
<feature type="domain" description="Arabinofuranosyltransferase central" evidence="3">
    <location>
        <begin position="1"/>
        <end position="178"/>
    </location>
</feature>
<feature type="transmembrane region" description="Helical" evidence="2">
    <location>
        <begin position="31"/>
        <end position="48"/>
    </location>
</feature>
<dbReference type="GO" id="GO:0071766">
    <property type="term" value="P:Actinobacterium-type cell wall biogenesis"/>
    <property type="evidence" value="ECO:0007669"/>
    <property type="project" value="InterPro"/>
</dbReference>
<evidence type="ECO:0000313" key="6">
    <source>
        <dbReference type="Proteomes" id="UP000642993"/>
    </source>
</evidence>
<dbReference type="AlphaFoldDB" id="A0A927JEZ5"/>
<feature type="transmembrane region" description="Helical" evidence="2">
    <location>
        <begin position="86"/>
        <end position="109"/>
    </location>
</feature>
<keyword evidence="6" id="KW-1185">Reference proteome</keyword>
<evidence type="ECO:0000259" key="3">
    <source>
        <dbReference type="Pfam" id="PF04602"/>
    </source>
</evidence>
<dbReference type="Pfam" id="PF14896">
    <property type="entry name" value="Arabino_trans_C"/>
    <property type="match status" value="1"/>
</dbReference>
<evidence type="ECO:0000259" key="4">
    <source>
        <dbReference type="Pfam" id="PF14896"/>
    </source>
</evidence>
<protein>
    <submittedName>
        <fullName evidence="5">Arabinosyltransferase C-terminal domain-containing protein</fullName>
    </submittedName>
</protein>
<organism evidence="5 6">
    <name type="scientific">Lolliginicoccus lacisalsi</name>
    <dbReference type="NCBI Taxonomy" id="2742202"/>
    <lineage>
        <taxon>Bacteria</taxon>
        <taxon>Bacillati</taxon>
        <taxon>Actinomycetota</taxon>
        <taxon>Actinomycetes</taxon>
        <taxon>Mycobacteriales</taxon>
        <taxon>Hoyosellaceae</taxon>
        <taxon>Lolliginicoccus</taxon>
    </lineage>
</organism>
<proteinExistence type="predicted"/>
<dbReference type="Proteomes" id="UP000642993">
    <property type="component" value="Unassembled WGS sequence"/>
</dbReference>
<evidence type="ECO:0000313" key="5">
    <source>
        <dbReference type="EMBL" id="MBD8507931.1"/>
    </source>
</evidence>
<feature type="transmembrane region" description="Helical" evidence="2">
    <location>
        <begin position="158"/>
        <end position="179"/>
    </location>
</feature>
<dbReference type="Gene3D" id="2.60.120.940">
    <property type="entry name" value="EmbC, C-terminal domain, subdomain 2"/>
    <property type="match status" value="1"/>
</dbReference>
<evidence type="ECO:0000256" key="1">
    <source>
        <dbReference type="SAM" id="MobiDB-lite"/>
    </source>
</evidence>
<dbReference type="InterPro" id="IPR032731">
    <property type="entry name" value="Arabino_trans_C"/>
</dbReference>
<feature type="region of interest" description="Disordered" evidence="1">
    <location>
        <begin position="322"/>
        <end position="343"/>
    </location>
</feature>
<keyword evidence="2" id="KW-1133">Transmembrane helix</keyword>
<keyword evidence="2" id="KW-0812">Transmembrane</keyword>
<feature type="region of interest" description="Disordered" evidence="1">
    <location>
        <begin position="576"/>
        <end position="598"/>
    </location>
</feature>
<dbReference type="Gene3D" id="3.40.190.160">
    <property type="match status" value="1"/>
</dbReference>
<dbReference type="GO" id="GO:0052636">
    <property type="term" value="F:arabinosyltransferase activity"/>
    <property type="evidence" value="ECO:0007669"/>
    <property type="project" value="InterPro"/>
</dbReference>
<feature type="non-terminal residue" evidence="5">
    <location>
        <position position="1"/>
    </location>
</feature>
<dbReference type="Pfam" id="PF04602">
    <property type="entry name" value="Arabinose_trans"/>
    <property type="match status" value="1"/>
</dbReference>
<comment type="caution">
    <text evidence="5">The sequence shown here is derived from an EMBL/GenBank/DDBJ whole genome shotgun (WGS) entry which is preliminary data.</text>
</comment>
<name>A0A927JEZ5_9ACTN</name>
<dbReference type="InterPro" id="IPR042486">
    <property type="entry name" value="Arabino_trans_C_2"/>
</dbReference>
<dbReference type="EMBL" id="JACYWE010000020">
    <property type="protein sequence ID" value="MBD8507931.1"/>
    <property type="molecule type" value="Genomic_DNA"/>
</dbReference>
<feature type="transmembrane region" description="Helical" evidence="2">
    <location>
        <begin position="116"/>
        <end position="138"/>
    </location>
</feature>
<feature type="transmembrane region" description="Helical" evidence="2">
    <location>
        <begin position="191"/>
        <end position="217"/>
    </location>
</feature>
<dbReference type="InterPro" id="IPR007680">
    <property type="entry name" value="Arabino_trans_central"/>
</dbReference>
<feature type="transmembrane region" description="Helical" evidence="2">
    <location>
        <begin position="60"/>
        <end position="80"/>
    </location>
</feature>
<sequence length="598" mass="63394">AIGPSLAWYEEMTRYVDLFGPATDGSLGRRFAVLVLVFAIGVAGAMLMRRGGIPGVPTGPASRMLGLTVASFLFLTLTPTKWTHHFGAFAGIGASVAAIAAVAMGPALVRSARDRLVLVSVLLLITAFAMTGTNRWWHVSNYGVPFGDRPPLFLGRGVANWLLLLAMMVFAAAALYHYLGLRGRPVMAPGWLRWLTAAPILVIAAIVVIAQVASLALGAARQYPAYSVGRSNIDAVLGSPCGLANDVLVEQDPNAGLLDPVDGGDPASALGGGGNDGFTPNGIAPDLAPEQASGEDAPSTLVAAGEADAGGQQQTLNATGFDDEQRQEEGINGSTAPLPFGLDPARVPVLGSYRSDEQRSAELTSDWYSLPARSDERPLVAITAAGRIAGTDAFDRPIRGQELRVEFGIPDDEGFQVVHTATPLDTGPFPSWRNLRVPLDAVPADATAVRIVARDTDLDPSQWLVVTPPRVPVVDSLQDVVGSDTPTMIDWSIGLAFPCQQPFVHRNGVMDMPEYRIAGDFELKLGTDIAQGSAGGGPVGITSMLAEEQQVATYLRDDWGRDWGSLQRLAPYSEEAVPARTEHETVRRSGLWNPGPIR</sequence>
<feature type="domain" description="Arabinosyltransferase C-terminal" evidence="4">
    <location>
        <begin position="212"/>
        <end position="598"/>
    </location>
</feature>
<reference evidence="5" key="1">
    <citation type="submission" date="2020-09" db="EMBL/GenBank/DDBJ databases">
        <title>Hoyosella lacisalsi sp. nov., a halotolerant actinobacterium isolated from soil of Lake Gudzhirganskoe.</title>
        <authorList>
            <person name="Yang Q."/>
            <person name="Guo P.Y."/>
            <person name="Liu S.W."/>
            <person name="Li F.N."/>
            <person name="Sun C.H."/>
        </authorList>
    </citation>
    <scope>NUCLEOTIDE SEQUENCE</scope>
    <source>
        <strain evidence="5">G463</strain>
    </source>
</reference>